<feature type="transmembrane region" description="Helical" evidence="1">
    <location>
        <begin position="606"/>
        <end position="623"/>
    </location>
</feature>
<dbReference type="AlphaFoldDB" id="A0A3B0MRG7"/>
<reference evidence="2" key="1">
    <citation type="submission" date="2018-07" db="EMBL/GenBank/DDBJ databases">
        <authorList>
            <person name="Quirk P.G."/>
            <person name="Krulwich T.A."/>
        </authorList>
    </citation>
    <scope>NUCLEOTIDE SEQUENCE</scope>
    <source>
        <strain evidence="2">Anand</strain>
    </source>
</reference>
<feature type="transmembrane region" description="Helical" evidence="1">
    <location>
        <begin position="582"/>
        <end position="600"/>
    </location>
</feature>
<keyword evidence="1" id="KW-0472">Membrane</keyword>
<protein>
    <submittedName>
        <fullName evidence="2">Gaa1-like, GPI transamidase component, putative</fullName>
    </submittedName>
</protein>
<sequence>MLAGILFLDRLSYNTSVQEHGYLNRYSLNELTVTEINQMYLTKGELLKSHIDDQNNGLKLGKQPRTDFHCHYYSNKNNYTDYTNYYTTSVNNDGKGENDKPYSCWSSEHFDDTPQVFITLSNILSDIKNIEVGFNRFLYSFSTSGKNGAIPGHSILFRLNCMRCMPRGATLLIATVNTENFEEDLTSVLLSVTALRHFSTAKYLSQNIFLLVTMRQLAFSAGTRQFLQDYFNSPYFKLRSGTIHNALVLDLGCNNCSSYLISYEGIDGWLPNQDIVNIFVEIANVESLVVNVRGMWTSIFRMAVNVDRTRHHVPLLERNINAFSLICKYTSYSESKVKNNEELLLKSLILTLRNQNNLDTVLERSFNFYFFVSPTSFVSISVYSLVVPLLFIRPISKIILYPFFDNLQMFLGISLVFFNIFVGSIPAYFILLKLVKKNSGNPFNSQIIQRIKFSLLVLVLSYFVVFLFNSLLFYKTSNLFGDDYTNVDYLSKDLLLPKRNNTILNKFKFQNLIRVLKHFKLKFMNKFRKNDNNEDNSDTTTTGDTAKNVVHNSMEIMRTKEIMRCMGYYWYILRLPDRLPSIELFLLYSLYFVSLSFLLGLSVLNWSLSFLLSIVLLVPFNVISTKTVLRGKITASISTIYFIIFTIFFYPFEGKVGIARAFLFENSKKCFKILGDFFSSGWFRKNDITNDLGDKFSYISEHVFGSKTQWINSRGNLFLLRKIYSASENHLLFGSYNIVVLLFMFGIISHTLFLNLLLLIKRSHKVKSD</sequence>
<feature type="transmembrane region" description="Helical" evidence="1">
    <location>
        <begin position="368"/>
        <end position="390"/>
    </location>
</feature>
<organism evidence="2">
    <name type="scientific">Theileria annulata</name>
    <dbReference type="NCBI Taxonomy" id="5874"/>
    <lineage>
        <taxon>Eukaryota</taxon>
        <taxon>Sar</taxon>
        <taxon>Alveolata</taxon>
        <taxon>Apicomplexa</taxon>
        <taxon>Aconoidasida</taxon>
        <taxon>Piroplasmida</taxon>
        <taxon>Theileriidae</taxon>
        <taxon>Theileria</taxon>
    </lineage>
</organism>
<dbReference type="VEuPathDB" id="PiroplasmaDB:TA04335"/>
<dbReference type="GO" id="GO:0042765">
    <property type="term" value="C:GPI-anchor transamidase complex"/>
    <property type="evidence" value="ECO:0007669"/>
    <property type="project" value="InterPro"/>
</dbReference>
<dbReference type="Pfam" id="PF04114">
    <property type="entry name" value="Gaa1"/>
    <property type="match status" value="1"/>
</dbReference>
<keyword evidence="1" id="KW-1133">Transmembrane helix</keyword>
<proteinExistence type="predicted"/>
<name>A0A3B0MRG7_THEAN</name>
<dbReference type="PANTHER" id="PTHR13304">
    <property type="entry name" value="GLYCOSYLPHOSPHATIDYLINOSITOL ANCHOR ATTACHMENT 1 PROTEIN"/>
    <property type="match status" value="1"/>
</dbReference>
<dbReference type="InterPro" id="IPR007246">
    <property type="entry name" value="Gaa1"/>
</dbReference>
<feature type="transmembrane region" description="Helical" evidence="1">
    <location>
        <begin position="738"/>
        <end position="760"/>
    </location>
</feature>
<dbReference type="GO" id="GO:0016255">
    <property type="term" value="P:attachment of GPI anchor to protein"/>
    <property type="evidence" value="ECO:0007669"/>
    <property type="project" value="TreeGrafter"/>
</dbReference>
<feature type="transmembrane region" description="Helical" evidence="1">
    <location>
        <begin position="635"/>
        <end position="652"/>
    </location>
</feature>
<feature type="transmembrane region" description="Helical" evidence="1">
    <location>
        <begin position="451"/>
        <end position="474"/>
    </location>
</feature>
<dbReference type="EMBL" id="UIVT01000003">
    <property type="protein sequence ID" value="SVP93542.1"/>
    <property type="molecule type" value="Genomic_DNA"/>
</dbReference>
<gene>
    <name evidence="3" type="ORF">TAT_000253500</name>
    <name evidence="2" type="ORF">TAV_000253500</name>
</gene>
<keyword evidence="1" id="KW-0812">Transmembrane</keyword>
<dbReference type="PANTHER" id="PTHR13304:SF0">
    <property type="entry name" value="GLYCOSYLPHOSPHATIDYLINOSITOL ANCHOR ATTACHMENT 1 PROTEIN"/>
    <property type="match status" value="1"/>
</dbReference>
<dbReference type="EMBL" id="UIVS01000003">
    <property type="protein sequence ID" value="SVP92737.1"/>
    <property type="molecule type" value="Genomic_DNA"/>
</dbReference>
<feature type="transmembrane region" description="Helical" evidence="1">
    <location>
        <begin position="410"/>
        <end position="431"/>
    </location>
</feature>
<accession>A0A3B0MRG7</accession>
<evidence type="ECO:0000313" key="3">
    <source>
        <dbReference type="EMBL" id="SVP93542.1"/>
    </source>
</evidence>
<evidence type="ECO:0000313" key="2">
    <source>
        <dbReference type="EMBL" id="SVP92737.1"/>
    </source>
</evidence>
<evidence type="ECO:0000256" key="1">
    <source>
        <dbReference type="SAM" id="Phobius"/>
    </source>
</evidence>